<dbReference type="RefSeq" id="WP_012383814.1">
    <property type="nucleotide sequence ID" value="NC_010581.1"/>
</dbReference>
<dbReference type="OrthoDB" id="7510023at2"/>
<keyword evidence="1" id="KW-0472">Membrane</keyword>
<dbReference type="KEGG" id="bid:Bind_0807"/>
<evidence type="ECO:0000313" key="3">
    <source>
        <dbReference type="Proteomes" id="UP000001695"/>
    </source>
</evidence>
<evidence type="ECO:0008006" key="4">
    <source>
        <dbReference type="Google" id="ProtNLM"/>
    </source>
</evidence>
<gene>
    <name evidence="2" type="ordered locus">Bind_0807</name>
</gene>
<evidence type="ECO:0000256" key="1">
    <source>
        <dbReference type="SAM" id="Phobius"/>
    </source>
</evidence>
<dbReference type="eggNOG" id="ENOG5032ZP1">
    <property type="taxonomic scope" value="Bacteria"/>
</dbReference>
<accession>B2IH43</accession>
<name>B2IH43_BEII9</name>
<feature type="transmembrane region" description="Helical" evidence="1">
    <location>
        <begin position="12"/>
        <end position="31"/>
    </location>
</feature>
<dbReference type="InterPro" id="IPR021265">
    <property type="entry name" value="DUF2842"/>
</dbReference>
<organism evidence="2 3">
    <name type="scientific">Beijerinckia indica subsp. indica (strain ATCC 9039 / DSM 1715 / NCIMB 8712)</name>
    <dbReference type="NCBI Taxonomy" id="395963"/>
    <lineage>
        <taxon>Bacteria</taxon>
        <taxon>Pseudomonadati</taxon>
        <taxon>Pseudomonadota</taxon>
        <taxon>Alphaproteobacteria</taxon>
        <taxon>Hyphomicrobiales</taxon>
        <taxon>Beijerinckiaceae</taxon>
        <taxon>Beijerinckia</taxon>
    </lineage>
</organism>
<proteinExistence type="predicted"/>
<dbReference type="AlphaFoldDB" id="B2IH43"/>
<keyword evidence="3" id="KW-1185">Reference proteome</keyword>
<keyword evidence="1" id="KW-1133">Transmembrane helix</keyword>
<dbReference type="HOGENOM" id="CLU_179280_2_0_5"/>
<reference evidence="3" key="1">
    <citation type="submission" date="2008-03" db="EMBL/GenBank/DDBJ databases">
        <title>Complete sequence of chromosome of Beijerinckia indica subsp. indica ATCC 9039.</title>
        <authorList>
            <consortium name="US DOE Joint Genome Institute"/>
            <person name="Copeland A."/>
            <person name="Lucas S."/>
            <person name="Lapidus A."/>
            <person name="Glavina del Rio T."/>
            <person name="Dalin E."/>
            <person name="Tice H."/>
            <person name="Bruce D."/>
            <person name="Goodwin L."/>
            <person name="Pitluck S."/>
            <person name="LaButti K."/>
            <person name="Schmutz J."/>
            <person name="Larimer F."/>
            <person name="Land M."/>
            <person name="Hauser L."/>
            <person name="Kyrpides N."/>
            <person name="Mikhailova N."/>
            <person name="Dunfield P.F."/>
            <person name="Dedysh S.N."/>
            <person name="Liesack W."/>
            <person name="Saw J.H."/>
            <person name="Alam M."/>
            <person name="Chen Y."/>
            <person name="Murrell J.C."/>
            <person name="Richardson P."/>
        </authorList>
    </citation>
    <scope>NUCLEOTIDE SEQUENCE [LARGE SCALE GENOMIC DNA]</scope>
    <source>
        <strain evidence="3">ATCC 9039 / DSM 1715 / NCIMB 8712</strain>
    </source>
</reference>
<protein>
    <recommendedName>
        <fullName evidence="4">DUF2842 domain-containing protein</fullName>
    </recommendedName>
</protein>
<evidence type="ECO:0000313" key="2">
    <source>
        <dbReference type="EMBL" id="ACB94457.1"/>
    </source>
</evidence>
<dbReference type="Proteomes" id="UP000001695">
    <property type="component" value="Chromosome"/>
</dbReference>
<feature type="transmembrane region" description="Helical" evidence="1">
    <location>
        <begin position="43"/>
        <end position="64"/>
    </location>
</feature>
<keyword evidence="1" id="KW-0812">Transmembrane</keyword>
<reference evidence="2 3" key="2">
    <citation type="journal article" date="2010" name="J. Bacteriol.">
        <title>Complete genome sequence of Beijerinckia indica subsp. indica.</title>
        <authorList>
            <person name="Tamas I."/>
            <person name="Dedysh S.N."/>
            <person name="Liesack W."/>
            <person name="Stott M.B."/>
            <person name="Alam M."/>
            <person name="Murrell J.C."/>
            <person name="Dunfield P.F."/>
        </authorList>
    </citation>
    <scope>NUCLEOTIDE SEQUENCE [LARGE SCALE GENOMIC DNA]</scope>
    <source>
        <strain evidence="3">ATCC 9039 / DSM 1715 / NCIMB 8712</strain>
    </source>
</reference>
<dbReference type="Pfam" id="PF11003">
    <property type="entry name" value="DUF2842"/>
    <property type="match status" value="1"/>
</dbReference>
<dbReference type="EMBL" id="CP001016">
    <property type="protein sequence ID" value="ACB94457.1"/>
    <property type="molecule type" value="Genomic_DNA"/>
</dbReference>
<dbReference type="STRING" id="395963.Bind_0807"/>
<sequence length="70" mass="7839">MRRRTRKFIGAVLMLSFVIVYALVAMALAQARIFQEAPGIVQGIAYALLGLAWIFPVMPLIAWMERSDAN</sequence>